<dbReference type="SUPFAM" id="SSF52317">
    <property type="entry name" value="Class I glutamine amidotransferase-like"/>
    <property type="match status" value="1"/>
</dbReference>
<dbReference type="PANTHER" id="PTHR40469:SF2">
    <property type="entry name" value="GALACTOSE-BINDING DOMAIN-LIKE SUPERFAMILY PROTEIN"/>
    <property type="match status" value="1"/>
</dbReference>
<evidence type="ECO:0000259" key="3">
    <source>
        <dbReference type="Pfam" id="PF06283"/>
    </source>
</evidence>
<dbReference type="RefSeq" id="WP_146504350.1">
    <property type="nucleotide sequence ID" value="NZ_SJPG01000001.1"/>
</dbReference>
<feature type="chain" id="PRO_5023118019" evidence="1">
    <location>
        <begin position="22"/>
        <end position="532"/>
    </location>
</feature>
<keyword evidence="1" id="KW-0732">Signal</keyword>
<accession>A0A5C5XJJ1</accession>
<sequence length="532" mass="59968" precursor="true">MLKIFMTAVFLIAALPLSVLAEPIELSLRSQQETKAGSGRYHQTVHAETWQPEQTALILCDVWDSHTCQNAVLRLEQIVPRLNEVVQQARANGVTIIHAPSGCMDNYADHKARQRAATLAKVEQIPEEINKWCYQIPAEEAGVYPIDQTDGGNDDTPEQKSKWIKQLNAEGRNPKRPWKKEHPGIEIDAEQDFISDRGDEVWSILESRGIKNVMIAGVHTNMCVLGRPFGLRQMARNGKNAVLIRDLTDTMYNPASAPYVSHFTGTDLIISHIERFVCPTISSDQLIGGVPVRFENDKRPHLVMVIAEDEYDTAESLPPYAKEELGKDFRVSYAFAAEEDRNLIPGIEKLKEADIALISVRRRVLPKDDMQIVRDYVASGKPVVGIRTASHAFYIKKAPPEGYGDWETFDQDVFGGNYHNHYKNDLKSSVRIAQDVEHPILKGIDRSLIFPQGWSLYKVMPLAEGTTPLMFAKIEGYPEEPVAWTFKRKDGGRSFYTSLGNVDDFKQPAFRTMLKNGLHWAVEKSVPDSEVQ</sequence>
<dbReference type="Proteomes" id="UP000316095">
    <property type="component" value="Unassembled WGS sequence"/>
</dbReference>
<dbReference type="EMBL" id="SJPG01000001">
    <property type="protein sequence ID" value="TWT62503.1"/>
    <property type="molecule type" value="Genomic_DNA"/>
</dbReference>
<name>A0A5C5XJJ1_9PLAN</name>
<dbReference type="SUPFAM" id="SSF52499">
    <property type="entry name" value="Isochorismatase-like hydrolases"/>
    <property type="match status" value="1"/>
</dbReference>
<proteinExistence type="predicted"/>
<dbReference type="InterPro" id="IPR000868">
    <property type="entry name" value="Isochorismatase-like_dom"/>
</dbReference>
<dbReference type="AlphaFoldDB" id="A0A5C5XJJ1"/>
<gene>
    <name evidence="4" type="ORF">Pan54_32450</name>
</gene>
<dbReference type="Gene3D" id="3.40.50.850">
    <property type="entry name" value="Isochorismatase-like"/>
    <property type="match status" value="1"/>
</dbReference>
<dbReference type="Pfam" id="PF06283">
    <property type="entry name" value="ThuA"/>
    <property type="match status" value="1"/>
</dbReference>
<keyword evidence="5" id="KW-1185">Reference proteome</keyword>
<evidence type="ECO:0000313" key="5">
    <source>
        <dbReference type="Proteomes" id="UP000316095"/>
    </source>
</evidence>
<feature type="domain" description="ThuA-like" evidence="3">
    <location>
        <begin position="333"/>
        <end position="521"/>
    </location>
</feature>
<organism evidence="4 5">
    <name type="scientific">Rubinisphaera italica</name>
    <dbReference type="NCBI Taxonomy" id="2527969"/>
    <lineage>
        <taxon>Bacteria</taxon>
        <taxon>Pseudomonadati</taxon>
        <taxon>Planctomycetota</taxon>
        <taxon>Planctomycetia</taxon>
        <taxon>Planctomycetales</taxon>
        <taxon>Planctomycetaceae</taxon>
        <taxon>Rubinisphaera</taxon>
    </lineage>
</organism>
<dbReference type="Gene3D" id="3.40.50.880">
    <property type="match status" value="1"/>
</dbReference>
<dbReference type="InterPro" id="IPR036380">
    <property type="entry name" value="Isochorismatase-like_sf"/>
</dbReference>
<dbReference type="InterPro" id="IPR029010">
    <property type="entry name" value="ThuA-like"/>
</dbReference>
<evidence type="ECO:0000313" key="4">
    <source>
        <dbReference type="EMBL" id="TWT62503.1"/>
    </source>
</evidence>
<feature type="signal peptide" evidence="1">
    <location>
        <begin position="1"/>
        <end position="21"/>
    </location>
</feature>
<feature type="domain" description="Isochorismatase-like" evidence="2">
    <location>
        <begin position="55"/>
        <end position="250"/>
    </location>
</feature>
<evidence type="ECO:0000256" key="1">
    <source>
        <dbReference type="SAM" id="SignalP"/>
    </source>
</evidence>
<dbReference type="InterPro" id="IPR029062">
    <property type="entry name" value="Class_I_gatase-like"/>
</dbReference>
<comment type="caution">
    <text evidence="4">The sequence shown here is derived from an EMBL/GenBank/DDBJ whole genome shotgun (WGS) entry which is preliminary data.</text>
</comment>
<protein>
    <submittedName>
        <fullName evidence="4">Trehalose utilization</fullName>
    </submittedName>
</protein>
<dbReference type="OrthoDB" id="272395at2"/>
<evidence type="ECO:0000259" key="2">
    <source>
        <dbReference type="Pfam" id="PF00857"/>
    </source>
</evidence>
<dbReference type="Pfam" id="PF00857">
    <property type="entry name" value="Isochorismatase"/>
    <property type="match status" value="1"/>
</dbReference>
<dbReference type="PANTHER" id="PTHR40469">
    <property type="entry name" value="SECRETED GLYCOSYL HYDROLASE"/>
    <property type="match status" value="1"/>
</dbReference>
<reference evidence="4 5" key="1">
    <citation type="submission" date="2019-02" db="EMBL/GenBank/DDBJ databases">
        <title>Deep-cultivation of Planctomycetes and their phenomic and genomic characterization uncovers novel biology.</title>
        <authorList>
            <person name="Wiegand S."/>
            <person name="Jogler M."/>
            <person name="Boedeker C."/>
            <person name="Pinto D."/>
            <person name="Vollmers J."/>
            <person name="Rivas-Marin E."/>
            <person name="Kohn T."/>
            <person name="Peeters S.H."/>
            <person name="Heuer A."/>
            <person name="Rast P."/>
            <person name="Oberbeckmann S."/>
            <person name="Bunk B."/>
            <person name="Jeske O."/>
            <person name="Meyerdierks A."/>
            <person name="Storesund J.E."/>
            <person name="Kallscheuer N."/>
            <person name="Luecker S."/>
            <person name="Lage O.M."/>
            <person name="Pohl T."/>
            <person name="Merkel B.J."/>
            <person name="Hornburger P."/>
            <person name="Mueller R.-W."/>
            <person name="Bruemmer F."/>
            <person name="Labrenz M."/>
            <person name="Spormann A.M."/>
            <person name="Op Den Camp H."/>
            <person name="Overmann J."/>
            <person name="Amann R."/>
            <person name="Jetten M.S.M."/>
            <person name="Mascher T."/>
            <person name="Medema M.H."/>
            <person name="Devos D.P."/>
            <person name="Kaster A.-K."/>
            <person name="Ovreas L."/>
            <person name="Rohde M."/>
            <person name="Galperin M.Y."/>
            <person name="Jogler C."/>
        </authorList>
    </citation>
    <scope>NUCLEOTIDE SEQUENCE [LARGE SCALE GENOMIC DNA]</scope>
    <source>
        <strain evidence="4 5">Pan54</strain>
    </source>
</reference>